<evidence type="ECO:0000313" key="1">
    <source>
        <dbReference type="EMBL" id="OAG75190.1"/>
    </source>
</evidence>
<proteinExistence type="predicted"/>
<gene>
    <name evidence="1" type="ORF">Amal_03642</name>
</gene>
<dbReference type="EMBL" id="LVHD01000103">
    <property type="protein sequence ID" value="OAG75190.1"/>
    <property type="molecule type" value="Genomic_DNA"/>
</dbReference>
<organism evidence="1 2">
    <name type="scientific">Acetobacter malorum</name>
    <dbReference type="NCBI Taxonomy" id="178901"/>
    <lineage>
        <taxon>Bacteria</taxon>
        <taxon>Pseudomonadati</taxon>
        <taxon>Pseudomonadota</taxon>
        <taxon>Alphaproteobacteria</taxon>
        <taxon>Acetobacterales</taxon>
        <taxon>Acetobacteraceae</taxon>
        <taxon>Acetobacter</taxon>
    </lineage>
</organism>
<comment type="caution">
    <text evidence="1">The sequence shown here is derived from an EMBL/GenBank/DDBJ whole genome shotgun (WGS) entry which is preliminary data.</text>
</comment>
<evidence type="ECO:0000313" key="2">
    <source>
        <dbReference type="Proteomes" id="UP000077349"/>
    </source>
</evidence>
<sequence length="79" mass="8469">MVGPATSVDLFSFGHKAFVGFRRADIVLHLLLEGLSEEGLGCISHALNEISGHMVSCNIQKTHIAGRVSKLLSNSHTVL</sequence>
<reference evidence="1 2" key="1">
    <citation type="submission" date="2016-03" db="EMBL/GenBank/DDBJ databases">
        <title>Draft genome sequence of Acetobacter malorum CECT 7742, a strain isolated from strawberry vinegar.</title>
        <authorList>
            <person name="Sainz F."/>
            <person name="Mas A."/>
            <person name="Torija M.J."/>
        </authorList>
    </citation>
    <scope>NUCLEOTIDE SEQUENCE [LARGE SCALE GENOMIC DNA]</scope>
    <source>
        <strain evidence="1 2">CECT 7742</strain>
    </source>
</reference>
<protein>
    <submittedName>
        <fullName evidence="1">Uncharacterized protein</fullName>
    </submittedName>
</protein>
<dbReference type="AlphaFoldDB" id="A0A177G4B5"/>
<dbReference type="Proteomes" id="UP000077349">
    <property type="component" value="Unassembled WGS sequence"/>
</dbReference>
<name>A0A177G4B5_9PROT</name>
<accession>A0A177G4B5</accession>